<evidence type="ECO:0000256" key="1">
    <source>
        <dbReference type="ARBA" id="ARBA00006844"/>
    </source>
</evidence>
<dbReference type="Pfam" id="PF00241">
    <property type="entry name" value="Cofilin_ADF"/>
    <property type="match status" value="1"/>
</dbReference>
<dbReference type="SUPFAM" id="SSF55753">
    <property type="entry name" value="Actin depolymerizing proteins"/>
    <property type="match status" value="1"/>
</dbReference>
<dbReference type="AlphaFoldDB" id="A0A7S4M7N3"/>
<protein>
    <recommendedName>
        <fullName evidence="3">ADF-H domain-containing protein</fullName>
    </recommendedName>
</protein>
<gene>
    <name evidence="4" type="ORF">VSP0166_LOCUS3438</name>
</gene>
<dbReference type="PROSITE" id="PS51263">
    <property type="entry name" value="ADF_H"/>
    <property type="match status" value="1"/>
</dbReference>
<feature type="domain" description="ADF-H" evidence="3">
    <location>
        <begin position="1"/>
        <end position="130"/>
    </location>
</feature>
<dbReference type="InterPro" id="IPR017904">
    <property type="entry name" value="ADF/Cofilin"/>
</dbReference>
<dbReference type="InterPro" id="IPR002108">
    <property type="entry name" value="ADF-H"/>
</dbReference>
<reference evidence="4" key="1">
    <citation type="submission" date="2021-01" db="EMBL/GenBank/DDBJ databases">
        <authorList>
            <person name="Corre E."/>
            <person name="Pelletier E."/>
            <person name="Niang G."/>
            <person name="Scheremetjew M."/>
            <person name="Finn R."/>
            <person name="Kale V."/>
            <person name="Holt S."/>
            <person name="Cochrane G."/>
            <person name="Meng A."/>
            <person name="Brown T."/>
            <person name="Cohen L."/>
        </authorList>
    </citation>
    <scope>NUCLEOTIDE SEQUENCE</scope>
    <source>
        <strain evidence="4">DIVA3 518/3/11/1/6</strain>
    </source>
</reference>
<evidence type="ECO:0000256" key="2">
    <source>
        <dbReference type="ARBA" id="ARBA00023203"/>
    </source>
</evidence>
<dbReference type="PANTHER" id="PTHR11913">
    <property type="entry name" value="COFILIN-RELATED"/>
    <property type="match status" value="1"/>
</dbReference>
<dbReference type="GO" id="GO:0003779">
    <property type="term" value="F:actin binding"/>
    <property type="evidence" value="ECO:0007669"/>
    <property type="project" value="UniProtKB-KW"/>
</dbReference>
<organism evidence="4">
    <name type="scientific">Vannella robusta</name>
    <dbReference type="NCBI Taxonomy" id="1487602"/>
    <lineage>
        <taxon>Eukaryota</taxon>
        <taxon>Amoebozoa</taxon>
        <taxon>Discosea</taxon>
        <taxon>Flabellinia</taxon>
        <taxon>Vannellidae</taxon>
        <taxon>Vannella</taxon>
    </lineage>
</organism>
<keyword evidence="2" id="KW-0009">Actin-binding</keyword>
<evidence type="ECO:0000313" key="4">
    <source>
        <dbReference type="EMBL" id="CAE2206360.1"/>
    </source>
</evidence>
<sequence length="136" mass="15513">MKVQQECIDEFPLIQKGVNQAIYAIENEQLVVHTIEEAGNSWDEFVHSFPEDKCCHIFSHFHYISSTDNVERSKFVHVLWAPSKASKKDKMQITFFAQQVLTEIGALGAARIEAGNKASLDYASTQERILRRVTVK</sequence>
<dbReference type="Gene3D" id="3.40.20.10">
    <property type="entry name" value="Severin"/>
    <property type="match status" value="1"/>
</dbReference>
<proteinExistence type="inferred from homology"/>
<dbReference type="GO" id="GO:0030042">
    <property type="term" value="P:actin filament depolymerization"/>
    <property type="evidence" value="ECO:0007669"/>
    <property type="project" value="InterPro"/>
</dbReference>
<dbReference type="EMBL" id="HBKP01004757">
    <property type="protein sequence ID" value="CAE2206360.1"/>
    <property type="molecule type" value="Transcribed_RNA"/>
</dbReference>
<dbReference type="SMART" id="SM00102">
    <property type="entry name" value="ADF"/>
    <property type="match status" value="1"/>
</dbReference>
<accession>A0A7S4M7N3</accession>
<name>A0A7S4M7N3_9EUKA</name>
<dbReference type="InterPro" id="IPR029006">
    <property type="entry name" value="ADF-H/Gelsolin-like_dom_sf"/>
</dbReference>
<dbReference type="GO" id="GO:0015629">
    <property type="term" value="C:actin cytoskeleton"/>
    <property type="evidence" value="ECO:0007669"/>
    <property type="project" value="InterPro"/>
</dbReference>
<comment type="similarity">
    <text evidence="1">Belongs to the actin-binding proteins ADF family.</text>
</comment>
<evidence type="ECO:0000259" key="3">
    <source>
        <dbReference type="PROSITE" id="PS51263"/>
    </source>
</evidence>